<evidence type="ECO:0000256" key="4">
    <source>
        <dbReference type="ARBA" id="ARBA00023242"/>
    </source>
</evidence>
<evidence type="ECO:0000256" key="3">
    <source>
        <dbReference type="ARBA" id="ARBA00022553"/>
    </source>
</evidence>
<feature type="compositionally biased region" description="Basic residues" evidence="6">
    <location>
        <begin position="1"/>
        <end position="12"/>
    </location>
</feature>
<comment type="subcellular location">
    <subcellularLocation>
        <location evidence="1">Nucleus</location>
    </subcellularLocation>
</comment>
<keyword evidence="5" id="KW-0175">Coiled coil</keyword>
<evidence type="ECO:0000259" key="7">
    <source>
        <dbReference type="Pfam" id="PF09368"/>
    </source>
</evidence>
<evidence type="ECO:0000313" key="8">
    <source>
        <dbReference type="EMBL" id="CAL8080517.1"/>
    </source>
</evidence>
<feature type="region of interest" description="Disordered" evidence="6">
    <location>
        <begin position="315"/>
        <end position="380"/>
    </location>
</feature>
<comment type="similarity">
    <text evidence="2">Belongs to the SAS10 family.</text>
</comment>
<comment type="caution">
    <text evidence="8">The sequence shown here is derived from an EMBL/GenBank/DDBJ whole genome shotgun (WGS) entry which is preliminary data.</text>
</comment>
<feature type="domain" description="Sas10 C-terminal" evidence="7">
    <location>
        <begin position="374"/>
        <end position="446"/>
    </location>
</feature>
<sequence>MGKRRVGFKKAPKNSVNNLKSAVSSEDEDEIETHLESLLDDEIDQYNSLKEKTLLEKGKKGKGRKRNAGDSDQEEEVYGLELSSDEEGEDGEGAAKLLEDSADEDDDDDNDEDIFGGDDPNHGIPDSRAWGKKANVFHNTDYVDQDFGGFDGSDAEMAEQEETEAKEIQKRLTAELDEEDFLGLIPAVATKPKKADKGKEVLKVDFDGLSVSEKRKLIQRECPEVVHLLEEYKEKIDEAKILKEEMDNHRKSHPFLHDFYATKYHTILNYCINISFFLYLRATSPTDCKGHPVIKRILQFRRLLDELNTFDPEKYKKSQAKPKKLKKKKTIANESAPGSSFQFQARQQQQYDQALEEQMKSQEPEDAESEDETHEKRGINYTIAKNKGLTPYRKKELRNPRVKHRMKFRKATVRRKGQVRTARTETRKYDGELTGIKMNVSKSIKFK</sequence>
<feature type="compositionally biased region" description="Acidic residues" evidence="6">
    <location>
        <begin position="100"/>
        <end position="116"/>
    </location>
</feature>
<dbReference type="InterPro" id="IPR007146">
    <property type="entry name" value="Sas10/Utp3/C1D"/>
</dbReference>
<dbReference type="EMBL" id="CAXLJM020000014">
    <property type="protein sequence ID" value="CAL8080517.1"/>
    <property type="molecule type" value="Genomic_DNA"/>
</dbReference>
<feature type="region of interest" description="Disordered" evidence="6">
    <location>
        <begin position="51"/>
        <end position="126"/>
    </location>
</feature>
<feature type="compositionally biased region" description="Low complexity" evidence="6">
    <location>
        <begin position="341"/>
        <end position="353"/>
    </location>
</feature>
<feature type="compositionally biased region" description="Polar residues" evidence="6">
    <location>
        <begin position="14"/>
        <end position="24"/>
    </location>
</feature>
<dbReference type="Pfam" id="PF09368">
    <property type="entry name" value="Sas10"/>
    <property type="match status" value="1"/>
</dbReference>
<feature type="coiled-coil region" evidence="5">
    <location>
        <begin position="225"/>
        <end position="252"/>
    </location>
</feature>
<proteinExistence type="inferred from homology"/>
<name>A0ABP1PWN5_9HEXA</name>
<organism evidence="8 9">
    <name type="scientific">Orchesella dallaii</name>
    <dbReference type="NCBI Taxonomy" id="48710"/>
    <lineage>
        <taxon>Eukaryota</taxon>
        <taxon>Metazoa</taxon>
        <taxon>Ecdysozoa</taxon>
        <taxon>Arthropoda</taxon>
        <taxon>Hexapoda</taxon>
        <taxon>Collembola</taxon>
        <taxon>Entomobryomorpha</taxon>
        <taxon>Entomobryoidea</taxon>
        <taxon>Orchesellidae</taxon>
        <taxon>Orchesellinae</taxon>
        <taxon>Orchesella</taxon>
    </lineage>
</organism>
<evidence type="ECO:0000256" key="6">
    <source>
        <dbReference type="SAM" id="MobiDB-lite"/>
    </source>
</evidence>
<dbReference type="PANTHER" id="PTHR13237:SF8">
    <property type="entry name" value="SOMETHING ABOUT SILENCING PROTEIN 10"/>
    <property type="match status" value="1"/>
</dbReference>
<evidence type="ECO:0000313" key="9">
    <source>
        <dbReference type="Proteomes" id="UP001642540"/>
    </source>
</evidence>
<feature type="compositionally biased region" description="Acidic residues" evidence="6">
    <location>
        <begin position="71"/>
        <end position="92"/>
    </location>
</feature>
<evidence type="ECO:0000256" key="5">
    <source>
        <dbReference type="SAM" id="Coils"/>
    </source>
</evidence>
<dbReference type="Proteomes" id="UP001642540">
    <property type="component" value="Unassembled WGS sequence"/>
</dbReference>
<feature type="region of interest" description="Disordered" evidence="6">
    <location>
        <begin position="1"/>
        <end position="30"/>
    </location>
</feature>
<dbReference type="InterPro" id="IPR018972">
    <property type="entry name" value="Sas10_C_dom"/>
</dbReference>
<gene>
    <name evidence="8" type="ORF">ODALV1_LOCUS4670</name>
</gene>
<dbReference type="Pfam" id="PF04000">
    <property type="entry name" value="Sas10_Utp3"/>
    <property type="match status" value="1"/>
</dbReference>
<dbReference type="PANTHER" id="PTHR13237">
    <property type="entry name" value="SOMETHING ABOUT SILENCING PROTEIN 10-RELATED"/>
    <property type="match status" value="1"/>
</dbReference>
<protein>
    <recommendedName>
        <fullName evidence="7">Sas10 C-terminal domain-containing protein</fullName>
    </recommendedName>
</protein>
<evidence type="ECO:0000256" key="2">
    <source>
        <dbReference type="ARBA" id="ARBA00010979"/>
    </source>
</evidence>
<reference evidence="8 9" key="1">
    <citation type="submission" date="2024-08" db="EMBL/GenBank/DDBJ databases">
        <authorList>
            <person name="Cucini C."/>
            <person name="Frati F."/>
        </authorList>
    </citation>
    <scope>NUCLEOTIDE SEQUENCE [LARGE SCALE GENOMIC DNA]</scope>
</reference>
<keyword evidence="9" id="KW-1185">Reference proteome</keyword>
<keyword evidence="3" id="KW-0597">Phosphoprotein</keyword>
<feature type="compositionally biased region" description="Basic residues" evidence="6">
    <location>
        <begin position="317"/>
        <end position="330"/>
    </location>
</feature>
<keyword evidence="4" id="KW-0539">Nucleus</keyword>
<accession>A0ABP1PWN5</accession>
<evidence type="ECO:0000256" key="1">
    <source>
        <dbReference type="ARBA" id="ARBA00004123"/>
    </source>
</evidence>